<accession>A0A4S4B5H6</accession>
<evidence type="ECO:0000313" key="3">
    <source>
        <dbReference type="Proteomes" id="UP000308430"/>
    </source>
</evidence>
<organism evidence="2 3">
    <name type="scientific">Pseudothauera nasutitermitis</name>
    <dbReference type="NCBI Taxonomy" id="2565930"/>
    <lineage>
        <taxon>Bacteria</taxon>
        <taxon>Pseudomonadati</taxon>
        <taxon>Pseudomonadota</taxon>
        <taxon>Betaproteobacteria</taxon>
        <taxon>Rhodocyclales</taxon>
        <taxon>Zoogloeaceae</taxon>
        <taxon>Pseudothauera</taxon>
    </lineage>
</organism>
<dbReference type="OrthoDB" id="5569523at2"/>
<dbReference type="Proteomes" id="UP000308430">
    <property type="component" value="Unassembled WGS sequence"/>
</dbReference>
<proteinExistence type="predicted"/>
<protein>
    <recommendedName>
        <fullName evidence="1">Defence against restriction A N-terminal domain-containing protein</fullName>
    </recommendedName>
</protein>
<evidence type="ECO:0000313" key="2">
    <source>
        <dbReference type="EMBL" id="THF67541.1"/>
    </source>
</evidence>
<dbReference type="AlphaFoldDB" id="A0A4S4B5H6"/>
<name>A0A4S4B5H6_9RHOO</name>
<keyword evidence="3" id="KW-1185">Reference proteome</keyword>
<reference evidence="2 3" key="1">
    <citation type="submission" date="2019-04" db="EMBL/GenBank/DDBJ databases">
        <title>Azoarcus nasutitermitis sp. nov. isolated from termite nest.</title>
        <authorList>
            <person name="Lin S.-Y."/>
            <person name="Hameed A."/>
            <person name="Hsu Y.-H."/>
            <person name="Young C.-C."/>
        </authorList>
    </citation>
    <scope>NUCLEOTIDE SEQUENCE [LARGE SCALE GENOMIC DNA]</scope>
    <source>
        <strain evidence="2 3">CC-YHH838</strain>
    </source>
</reference>
<dbReference type="Pfam" id="PF18788">
    <property type="entry name" value="DarA_N"/>
    <property type="match status" value="1"/>
</dbReference>
<dbReference type="EMBL" id="SSOC01000001">
    <property type="protein sequence ID" value="THF67541.1"/>
    <property type="molecule type" value="Genomic_DNA"/>
</dbReference>
<comment type="caution">
    <text evidence="2">The sequence shown here is derived from an EMBL/GenBank/DDBJ whole genome shotgun (WGS) entry which is preliminary data.</text>
</comment>
<feature type="domain" description="Defence against restriction A N-terminal" evidence="1">
    <location>
        <begin position="6"/>
        <end position="104"/>
    </location>
</feature>
<dbReference type="RefSeq" id="WP_136346943.1">
    <property type="nucleotide sequence ID" value="NZ_SSOC01000001.1"/>
</dbReference>
<sequence length="164" mass="17807">MKNLLFSFEDLSAKDKAAKQAARYFSRAGANVVQQDVPTAVKRSSGITYREMTLTFADSQQVVLRIKQSGDIFQVLLNGKVLPIKNQDDHVKAIAEIVQAMDAGRSRFQKLLAAAQVRPPAGIRTAAPKMEQVLTEKRDALKATIAEVRSQIEAIKGTAAPAAA</sequence>
<evidence type="ECO:0000259" key="1">
    <source>
        <dbReference type="Pfam" id="PF18788"/>
    </source>
</evidence>
<dbReference type="InterPro" id="IPR041140">
    <property type="entry name" value="DarA_N"/>
</dbReference>
<gene>
    <name evidence="2" type="ORF">E6C76_04075</name>
</gene>